<dbReference type="InterPro" id="IPR046349">
    <property type="entry name" value="C1-like_sf"/>
</dbReference>
<dbReference type="Gene3D" id="3.40.50.410">
    <property type="entry name" value="von Willebrand factor, type A domain"/>
    <property type="match status" value="1"/>
</dbReference>
<dbReference type="FunFam" id="3.40.50.410:FF:000015">
    <property type="entry name" value="General transcription factor IIH subunit 2"/>
    <property type="match status" value="1"/>
</dbReference>
<dbReference type="PROSITE" id="PS50157">
    <property type="entry name" value="ZINC_FINGER_C2H2_2"/>
    <property type="match status" value="1"/>
</dbReference>
<evidence type="ECO:0000256" key="6">
    <source>
        <dbReference type="ARBA" id="ARBA00022833"/>
    </source>
</evidence>
<dbReference type="GO" id="GO:0008270">
    <property type="term" value="F:zinc ion binding"/>
    <property type="evidence" value="ECO:0007669"/>
    <property type="project" value="UniProtKB-UniRule"/>
</dbReference>
<evidence type="ECO:0000256" key="14">
    <source>
        <dbReference type="SAM" id="MobiDB-lite"/>
    </source>
</evidence>
<dbReference type="SUPFAM" id="SSF53300">
    <property type="entry name" value="vWA-like"/>
    <property type="match status" value="1"/>
</dbReference>
<dbReference type="GeneID" id="27316446"/>
<dbReference type="Pfam" id="PF07975">
    <property type="entry name" value="C1_4"/>
    <property type="match status" value="1"/>
</dbReference>
<keyword evidence="7 11" id="KW-0805">Transcription regulation</keyword>
<evidence type="ECO:0000256" key="9">
    <source>
        <dbReference type="ARBA" id="ARBA00023204"/>
    </source>
</evidence>
<evidence type="ECO:0000256" key="5">
    <source>
        <dbReference type="ARBA" id="ARBA00022771"/>
    </source>
</evidence>
<protein>
    <recommendedName>
        <fullName evidence="11">General transcription and DNA repair factor IIH</fullName>
    </recommendedName>
</protein>
<evidence type="ECO:0000259" key="16">
    <source>
        <dbReference type="PROSITE" id="PS50234"/>
    </source>
</evidence>
<accession>A0A0D1XCE7</accession>
<keyword evidence="10 11" id="KW-0539">Nucleus</keyword>
<dbReference type="GO" id="GO:0006357">
    <property type="term" value="P:regulation of transcription by RNA polymerase II"/>
    <property type="evidence" value="ECO:0007669"/>
    <property type="project" value="UniProtKB-UniRule"/>
</dbReference>
<evidence type="ECO:0000256" key="7">
    <source>
        <dbReference type="ARBA" id="ARBA00023015"/>
    </source>
</evidence>
<dbReference type="NCBIfam" id="TIGR00622">
    <property type="entry name" value="ssl1"/>
    <property type="match status" value="1"/>
</dbReference>
<dbReference type="SUPFAM" id="SSF57889">
    <property type="entry name" value="Cysteine-rich domain"/>
    <property type="match status" value="1"/>
</dbReference>
<keyword evidence="4" id="KW-0227">DNA damage</keyword>
<keyword evidence="18" id="KW-1185">Reference proteome</keyword>
<dbReference type="InterPro" id="IPR036465">
    <property type="entry name" value="vWFA_dom_sf"/>
</dbReference>
<evidence type="ECO:0000256" key="8">
    <source>
        <dbReference type="ARBA" id="ARBA00023163"/>
    </source>
</evidence>
<feature type="domain" description="VWFA" evidence="16">
    <location>
        <begin position="86"/>
        <end position="233"/>
    </location>
</feature>
<feature type="zinc finger region" description="C4-type" evidence="12">
    <location>
        <begin position="319"/>
        <end position="336"/>
    </location>
</feature>
<comment type="similarity">
    <text evidence="2 11">Belongs to the GTF2H2 family.</text>
</comment>
<evidence type="ECO:0000256" key="13">
    <source>
        <dbReference type="PROSITE-ProRule" id="PRU00042"/>
    </source>
</evidence>
<keyword evidence="3 11" id="KW-0479">Metal-binding</keyword>
<dbReference type="PANTHER" id="PTHR12695:SF2">
    <property type="entry name" value="GENERAL TRANSCRIPTION FACTOR IIH SUBUNIT 2-RELATED"/>
    <property type="match status" value="1"/>
</dbReference>
<dbReference type="InParanoid" id="A0A0D1XCE7"/>
<dbReference type="FunCoup" id="A0A0D1XCE7">
    <property type="interactions" value="989"/>
</dbReference>
<dbReference type="GO" id="GO:0000439">
    <property type="term" value="C:transcription factor TFIIH core complex"/>
    <property type="evidence" value="ECO:0007669"/>
    <property type="project" value="UniProtKB-UniRule"/>
</dbReference>
<dbReference type="STRING" id="253628.A0A0D1XCE7"/>
<feature type="compositionally biased region" description="Acidic residues" evidence="14">
    <location>
        <begin position="1"/>
        <end position="15"/>
    </location>
</feature>
<feature type="compositionally biased region" description="Basic and acidic residues" evidence="14">
    <location>
        <begin position="16"/>
        <end position="38"/>
    </location>
</feature>
<dbReference type="GO" id="GO:0006351">
    <property type="term" value="P:DNA-templated transcription"/>
    <property type="evidence" value="ECO:0007669"/>
    <property type="project" value="InterPro"/>
</dbReference>
<keyword evidence="6 11" id="KW-0862">Zinc</keyword>
<comment type="subcellular location">
    <subcellularLocation>
        <location evidence="1 11">Nucleus</location>
    </subcellularLocation>
</comment>
<dbReference type="RefSeq" id="XP_016209830.1">
    <property type="nucleotide sequence ID" value="XM_016362382.1"/>
</dbReference>
<dbReference type="EMBL" id="KN847569">
    <property type="protein sequence ID" value="KIV99960.1"/>
    <property type="molecule type" value="Genomic_DNA"/>
</dbReference>
<evidence type="ECO:0000256" key="10">
    <source>
        <dbReference type="ARBA" id="ARBA00023242"/>
    </source>
</evidence>
<feature type="region of interest" description="Disordered" evidence="14">
    <location>
        <begin position="1"/>
        <end position="38"/>
    </location>
</feature>
<evidence type="ECO:0000256" key="2">
    <source>
        <dbReference type="ARBA" id="ARBA00006092"/>
    </source>
</evidence>
<reference evidence="17 18" key="1">
    <citation type="submission" date="2015-01" db="EMBL/GenBank/DDBJ databases">
        <title>The Genome Sequence of Ochroconis gallopava CBS43764.</title>
        <authorList>
            <consortium name="The Broad Institute Genomics Platform"/>
            <person name="Cuomo C."/>
            <person name="de Hoog S."/>
            <person name="Gorbushina A."/>
            <person name="Stielow B."/>
            <person name="Teixiera M."/>
            <person name="Abouelleil A."/>
            <person name="Chapman S.B."/>
            <person name="Priest M."/>
            <person name="Young S.K."/>
            <person name="Wortman J."/>
            <person name="Nusbaum C."/>
            <person name="Birren B."/>
        </authorList>
    </citation>
    <scope>NUCLEOTIDE SEQUENCE [LARGE SCALE GENOMIC DNA]</scope>
    <source>
        <strain evidence="17 18">CBS 43764</strain>
    </source>
</reference>
<dbReference type="PANTHER" id="PTHR12695">
    <property type="entry name" value="GENERAL TRANSCRIPTION FACTOR IIH SUBUNIT 2"/>
    <property type="match status" value="1"/>
</dbReference>
<dbReference type="GO" id="GO:0006289">
    <property type="term" value="P:nucleotide-excision repair"/>
    <property type="evidence" value="ECO:0007669"/>
    <property type="project" value="UniProtKB-UniRule"/>
</dbReference>
<evidence type="ECO:0000259" key="15">
    <source>
        <dbReference type="PROSITE" id="PS50157"/>
    </source>
</evidence>
<dbReference type="Proteomes" id="UP000053259">
    <property type="component" value="Unassembled WGS sequence"/>
</dbReference>
<dbReference type="SMART" id="SM01047">
    <property type="entry name" value="C1_4"/>
    <property type="match status" value="1"/>
</dbReference>
<dbReference type="InterPro" id="IPR002035">
    <property type="entry name" value="VWF_A"/>
</dbReference>
<dbReference type="HOGENOM" id="CLU_028556_2_0_1"/>
<dbReference type="AlphaFoldDB" id="A0A0D1XCE7"/>
<sequence>MADSDGEYMQSDDDDISVRDGRTGTRRNRPAERAAWEASVQEREKPMLGAGMTGGIGGNLRLQREERMRGRLRQDTQPFQRGIIRHVVLILDLSEAMLEKDYRPGNRFVVTLRYAQEYVREFFEQNPISQMCVLAMHDGICVRVSEMSGNPNDHVAAIQGLRIGRNMREPLGSPSLQNALEMARASLYHTPKHGTREVVITMGALLTVDPGDIHETIRNCVKDRLRVQIIGMSGRLKICTEICQRTNAGDENTYTVALDQMHFRELLLATTTPPAIRKEEDLEANKASLLMMGFPSRIEEEVASLCACHSQLSRGGYRCSRCMAKVCSLPQTCPSCSLTLILSTHLARSYHHLFPLRNWIAVSWKRAREVGSLQCRGCLIKLPEPPDPSEQTEAEESAQDEAIVRRKAREERAASESSRYECQACGSHFCVDCDLFCHEVVHNCPGCLGGASKFQTHNLKGKDKSRENGDVAMTNGH</sequence>
<keyword evidence="8 11" id="KW-0804">Transcription</keyword>
<dbReference type="PROSITE" id="PS00028">
    <property type="entry name" value="ZINC_FINGER_C2H2_1"/>
    <property type="match status" value="1"/>
</dbReference>
<dbReference type="InterPro" id="IPR013087">
    <property type="entry name" value="Znf_C2H2_type"/>
</dbReference>
<dbReference type="InterPro" id="IPR004595">
    <property type="entry name" value="TFIIH_C1-like_dom"/>
</dbReference>
<keyword evidence="5 13" id="KW-0863">Zinc-finger</keyword>
<evidence type="ECO:0000313" key="17">
    <source>
        <dbReference type="EMBL" id="KIV99960.1"/>
    </source>
</evidence>
<dbReference type="GO" id="GO:0005675">
    <property type="term" value="C:transcription factor TFIIH holo complex"/>
    <property type="evidence" value="ECO:0007669"/>
    <property type="project" value="UniProtKB-UniRule"/>
</dbReference>
<dbReference type="Pfam" id="PF04056">
    <property type="entry name" value="Ssl1"/>
    <property type="match status" value="1"/>
</dbReference>
<feature type="domain" description="C2H2-type" evidence="15">
    <location>
        <begin position="420"/>
        <end position="442"/>
    </location>
</feature>
<dbReference type="InterPro" id="IPR007198">
    <property type="entry name" value="Ssl1-like"/>
</dbReference>
<evidence type="ECO:0000256" key="3">
    <source>
        <dbReference type="ARBA" id="ARBA00022723"/>
    </source>
</evidence>
<keyword evidence="9" id="KW-0234">DNA repair</keyword>
<gene>
    <name evidence="17" type="ORF">PV09_08473</name>
</gene>
<dbReference type="Gene3D" id="3.30.40.10">
    <property type="entry name" value="Zinc/RING finger domain, C3HC4 (zinc finger)"/>
    <property type="match status" value="1"/>
</dbReference>
<dbReference type="InterPro" id="IPR013083">
    <property type="entry name" value="Znf_RING/FYVE/PHD"/>
</dbReference>
<proteinExistence type="inferred from homology"/>
<evidence type="ECO:0000256" key="11">
    <source>
        <dbReference type="PIRNR" id="PIRNR015919"/>
    </source>
</evidence>
<dbReference type="OrthoDB" id="284275at2759"/>
<dbReference type="PROSITE" id="PS50234">
    <property type="entry name" value="VWFA"/>
    <property type="match status" value="1"/>
</dbReference>
<evidence type="ECO:0000256" key="1">
    <source>
        <dbReference type="ARBA" id="ARBA00004123"/>
    </source>
</evidence>
<comment type="function">
    <text evidence="11">Component of the general transcription and DNA repair factor IIH (TFIIH) core complex, which is involved in general and transcription-coupled nucleotide excision repair (NER) of damaged DNA and, when complexed to TFIIK, in RNA transcription by RNA polymerase II.</text>
</comment>
<dbReference type="VEuPathDB" id="FungiDB:PV09_08473"/>
<name>A0A0D1XCE7_9PEZI</name>
<dbReference type="InterPro" id="IPR012170">
    <property type="entry name" value="TFIIH_SSL1/p44"/>
</dbReference>
<evidence type="ECO:0000256" key="4">
    <source>
        <dbReference type="ARBA" id="ARBA00022763"/>
    </source>
</evidence>
<dbReference type="PIRSF" id="PIRSF015919">
    <property type="entry name" value="TFIIH_SSL1"/>
    <property type="match status" value="1"/>
</dbReference>
<evidence type="ECO:0000313" key="18">
    <source>
        <dbReference type="Proteomes" id="UP000053259"/>
    </source>
</evidence>
<organism evidence="17 18">
    <name type="scientific">Verruconis gallopava</name>
    <dbReference type="NCBI Taxonomy" id="253628"/>
    <lineage>
        <taxon>Eukaryota</taxon>
        <taxon>Fungi</taxon>
        <taxon>Dikarya</taxon>
        <taxon>Ascomycota</taxon>
        <taxon>Pezizomycotina</taxon>
        <taxon>Dothideomycetes</taxon>
        <taxon>Pleosporomycetidae</taxon>
        <taxon>Venturiales</taxon>
        <taxon>Sympoventuriaceae</taxon>
        <taxon>Verruconis</taxon>
    </lineage>
</organism>
<evidence type="ECO:0000256" key="12">
    <source>
        <dbReference type="PIRSR" id="PIRSR015919-1"/>
    </source>
</evidence>